<feature type="transmembrane region" description="Helical" evidence="1">
    <location>
        <begin position="35"/>
        <end position="57"/>
    </location>
</feature>
<feature type="transmembrane region" description="Helical" evidence="1">
    <location>
        <begin position="253"/>
        <end position="275"/>
    </location>
</feature>
<protein>
    <submittedName>
        <fullName evidence="2">Uncharacterized protein</fullName>
    </submittedName>
</protein>
<dbReference type="AlphaFoldDB" id="A0AA49GLA5"/>
<keyword evidence="1" id="KW-0472">Membrane</keyword>
<feature type="transmembrane region" description="Helical" evidence="1">
    <location>
        <begin position="412"/>
        <end position="431"/>
    </location>
</feature>
<feature type="transmembrane region" description="Helical" evidence="1">
    <location>
        <begin position="134"/>
        <end position="151"/>
    </location>
</feature>
<evidence type="ECO:0000313" key="2">
    <source>
        <dbReference type="EMBL" id="WKK86273.2"/>
    </source>
</evidence>
<dbReference type="RefSeq" id="WP_308358219.1">
    <property type="nucleotide sequence ID" value="NZ_CP129970.2"/>
</dbReference>
<dbReference type="Proteomes" id="UP001244443">
    <property type="component" value="Chromosome"/>
</dbReference>
<accession>A0AA49GLA5</accession>
<dbReference type="EMBL" id="CP129970">
    <property type="protein sequence ID" value="WKK86273.2"/>
    <property type="molecule type" value="Genomic_DNA"/>
</dbReference>
<feature type="transmembrane region" description="Helical" evidence="1">
    <location>
        <begin position="186"/>
        <end position="204"/>
    </location>
</feature>
<keyword evidence="1" id="KW-1133">Transmembrane helix</keyword>
<evidence type="ECO:0000313" key="3">
    <source>
        <dbReference type="Proteomes" id="UP001244443"/>
    </source>
</evidence>
<evidence type="ECO:0000256" key="1">
    <source>
        <dbReference type="SAM" id="Phobius"/>
    </source>
</evidence>
<proteinExistence type="predicted"/>
<feature type="transmembrane region" description="Helical" evidence="1">
    <location>
        <begin position="163"/>
        <end position="179"/>
    </location>
</feature>
<feature type="transmembrane region" description="Helical" evidence="1">
    <location>
        <begin position="216"/>
        <end position="244"/>
    </location>
</feature>
<feature type="transmembrane region" description="Helical" evidence="1">
    <location>
        <begin position="384"/>
        <end position="406"/>
    </location>
</feature>
<reference evidence="2" key="1">
    <citation type="submission" date="2023-08" db="EMBL/GenBank/DDBJ databases">
        <title>Comparative genomics and taxonomic characterization of three novel marine species of genus Marivirga.</title>
        <authorList>
            <person name="Muhammad N."/>
            <person name="Kim S.-G."/>
        </authorList>
    </citation>
    <scope>NUCLEOTIDE SEQUENCE [LARGE SCALE GENOMIC DNA]</scope>
    <source>
        <strain evidence="2">ABR2-2</strain>
    </source>
</reference>
<gene>
    <name evidence="2" type="ORF">QYS48_04685</name>
</gene>
<sequence length="440" mass="50219">MKLVDLIIAPVTLVVLLLIGYIIRKVSTSDETKKYFYPALLLKMLGAIAVGLVYQFYYGGGDTFNYYTHGASHIVNAFYDNFSTGFKLLTANGEFDPETFKYSSKIWMYRDPTSYMIVRIAAIFGFLTYNSYAAVALLFAFFSFLGLWLMYQSFVKIYPELKLQFAIAIFFIPTVFFWGSGILKDTITLGASGFLVYSFIQIFFERRSVVFNTLLLLLSIYLITSIKLYIFLCLMPSLILWFFFYRIGRIKSLALRIMVAPFLLTIGAIAAYFVALKAGEDNNRYALDQLAETAQVTAYDIRYWTGRDAGSGYALGELDGTYASMIRLAPQAINVSLFRPYIWEVNNPLMLLSALEALFLLGLTIWVFYKNRFVHITQSIKSPIILFCLIFAIIFAFGVGISTYNFGTLSRYRIVMVPFYVMAIYMINFHASVKKYTADN</sequence>
<feature type="transmembrane region" description="Helical" evidence="1">
    <location>
        <begin position="112"/>
        <end position="129"/>
    </location>
</feature>
<feature type="transmembrane region" description="Helical" evidence="1">
    <location>
        <begin position="349"/>
        <end position="369"/>
    </location>
</feature>
<name>A0AA49GLA5_9BACT</name>
<feature type="transmembrane region" description="Helical" evidence="1">
    <location>
        <begin position="6"/>
        <end position="23"/>
    </location>
</feature>
<keyword evidence="1" id="KW-0812">Transmembrane</keyword>
<keyword evidence="3" id="KW-1185">Reference proteome</keyword>
<organism evidence="2 3">
    <name type="scientific">Marivirga arenosa</name>
    <dbReference type="NCBI Taxonomy" id="3059076"/>
    <lineage>
        <taxon>Bacteria</taxon>
        <taxon>Pseudomonadati</taxon>
        <taxon>Bacteroidota</taxon>
        <taxon>Cytophagia</taxon>
        <taxon>Cytophagales</taxon>
        <taxon>Marivirgaceae</taxon>
        <taxon>Marivirga</taxon>
    </lineage>
</organism>